<accession>A0A2X3XZT9</accession>
<dbReference type="InterPro" id="IPR050276">
    <property type="entry name" value="MshD_Acetyltransferase"/>
</dbReference>
<sequence length="177" mass="20741">MIEIKPIKFEEAEVLRDIAIRTFEETFGHDNEPDQLAAFFDKDLSLDILKKELKHPDSQHYFIRVDGEPAGYLKLNRGQAQTEQELANAFEIQRLYLLRAYQGRGLGQKLLEFALERACESGCDWAWLGVWEHNIKAQSLYQKYGFEKFSEHLFAVGDKMDRDWLLRKPLTRKGKEC</sequence>
<dbReference type="RefSeq" id="WP_018029535.1">
    <property type="nucleotide sequence ID" value="NZ_JBGZXB010000156.1"/>
</dbReference>
<gene>
    <name evidence="2" type="primary">paiA_1</name>
    <name evidence="2" type="ORF">NCTC12278_00674</name>
</gene>
<evidence type="ECO:0000313" key="3">
    <source>
        <dbReference type="Proteomes" id="UP000249495"/>
    </source>
</evidence>
<name>A0A2X3XZT9_9STRE</name>
<dbReference type="Proteomes" id="UP000249495">
    <property type="component" value="Chromosome 1"/>
</dbReference>
<dbReference type="Gene3D" id="3.40.630.30">
    <property type="match status" value="1"/>
</dbReference>
<evidence type="ECO:0000259" key="1">
    <source>
        <dbReference type="PROSITE" id="PS51186"/>
    </source>
</evidence>
<dbReference type="InterPro" id="IPR000182">
    <property type="entry name" value="GNAT_dom"/>
</dbReference>
<evidence type="ECO:0000313" key="2">
    <source>
        <dbReference type="EMBL" id="SQF39992.1"/>
    </source>
</evidence>
<organism evidence="2 3">
    <name type="scientific">Streptococcus ferus</name>
    <dbReference type="NCBI Taxonomy" id="1345"/>
    <lineage>
        <taxon>Bacteria</taxon>
        <taxon>Bacillati</taxon>
        <taxon>Bacillota</taxon>
        <taxon>Bacilli</taxon>
        <taxon>Lactobacillales</taxon>
        <taxon>Streptococcaceae</taxon>
        <taxon>Streptococcus</taxon>
    </lineage>
</organism>
<dbReference type="KEGG" id="sfer:NCTC12278_00674"/>
<dbReference type="AlphaFoldDB" id="A0A2X3XZT9"/>
<feature type="domain" description="N-acetyltransferase" evidence="1">
    <location>
        <begin position="2"/>
        <end position="171"/>
    </location>
</feature>
<dbReference type="PANTHER" id="PTHR43617">
    <property type="entry name" value="L-AMINO ACID N-ACETYLTRANSFERASE"/>
    <property type="match status" value="1"/>
</dbReference>
<dbReference type="CDD" id="cd04301">
    <property type="entry name" value="NAT_SF"/>
    <property type="match status" value="1"/>
</dbReference>
<dbReference type="PANTHER" id="PTHR43617:SF33">
    <property type="entry name" value="SPORE COAT POLYSACCHARIDE BIOSYNTHESIS PROTEIN SPSD"/>
    <property type="match status" value="1"/>
</dbReference>
<dbReference type="InterPro" id="IPR016181">
    <property type="entry name" value="Acyl_CoA_acyltransferase"/>
</dbReference>
<dbReference type="OrthoDB" id="7205533at2"/>
<reference evidence="2 3" key="1">
    <citation type="submission" date="2018-06" db="EMBL/GenBank/DDBJ databases">
        <authorList>
            <consortium name="Pathogen Informatics"/>
            <person name="Doyle S."/>
        </authorList>
    </citation>
    <scope>NUCLEOTIDE SEQUENCE [LARGE SCALE GENOMIC DNA]</scope>
    <source>
        <strain evidence="2 3">NCTC12278</strain>
    </source>
</reference>
<keyword evidence="3" id="KW-1185">Reference proteome</keyword>
<keyword evidence="2" id="KW-0808">Transferase</keyword>
<dbReference type="PROSITE" id="PS51186">
    <property type="entry name" value="GNAT"/>
    <property type="match status" value="1"/>
</dbReference>
<dbReference type="EC" id="2.3.1.-" evidence="2"/>
<dbReference type="GO" id="GO:0016747">
    <property type="term" value="F:acyltransferase activity, transferring groups other than amino-acyl groups"/>
    <property type="evidence" value="ECO:0007669"/>
    <property type="project" value="InterPro"/>
</dbReference>
<dbReference type="EMBL" id="LS483343">
    <property type="protein sequence ID" value="SQF39992.1"/>
    <property type="molecule type" value="Genomic_DNA"/>
</dbReference>
<keyword evidence="2" id="KW-0012">Acyltransferase</keyword>
<dbReference type="SUPFAM" id="SSF55729">
    <property type="entry name" value="Acyl-CoA N-acyltransferases (Nat)"/>
    <property type="match status" value="1"/>
</dbReference>
<proteinExistence type="predicted"/>
<dbReference type="STRING" id="1123303.GCA_000372425_00206"/>
<protein>
    <submittedName>
        <fullName evidence="2">Histone acetyltransferase HPA2-related acetyltransferase</fullName>
        <ecNumber evidence="2">2.3.1.-</ecNumber>
    </submittedName>
</protein>
<dbReference type="Pfam" id="PF00583">
    <property type="entry name" value="Acetyltransf_1"/>
    <property type="match status" value="1"/>
</dbReference>